<dbReference type="PANTHER" id="PTHR10807:SF128">
    <property type="entry name" value="PHOSPHATIDYLINOSITOL-3,5-BISPHOSPHATE 3-PHOSPHATASE"/>
    <property type="match status" value="1"/>
</dbReference>
<dbReference type="SUPFAM" id="SSF52799">
    <property type="entry name" value="(Phosphotyrosine protein) phosphatases II"/>
    <property type="match status" value="1"/>
</dbReference>
<comment type="caution">
    <text evidence="4">The sequence shown here is derived from an EMBL/GenBank/DDBJ whole genome shotgun (WGS) entry which is preliminary data.</text>
</comment>
<dbReference type="Gene3D" id="2.30.29.30">
    <property type="entry name" value="Pleckstrin-homology domain (PH domain)/Phosphotyrosine-binding domain (PTB)"/>
    <property type="match status" value="1"/>
</dbReference>
<dbReference type="GO" id="GO:0016020">
    <property type="term" value="C:membrane"/>
    <property type="evidence" value="ECO:0007669"/>
    <property type="project" value="TreeGrafter"/>
</dbReference>
<name>A0A818CGC5_9BILA</name>
<dbReference type="InterPro" id="IPR011993">
    <property type="entry name" value="PH-like_dom_sf"/>
</dbReference>
<dbReference type="PANTHER" id="PTHR10807">
    <property type="entry name" value="MYOTUBULARIN-RELATED"/>
    <property type="match status" value="1"/>
</dbReference>
<evidence type="ECO:0000259" key="3">
    <source>
        <dbReference type="PROSITE" id="PS51339"/>
    </source>
</evidence>
<dbReference type="Pfam" id="PF06602">
    <property type="entry name" value="Myotub-related"/>
    <property type="match status" value="1"/>
</dbReference>
<feature type="region of interest" description="Disordered" evidence="2">
    <location>
        <begin position="1"/>
        <end position="34"/>
    </location>
</feature>
<feature type="domain" description="Myotubularin phosphatase" evidence="3">
    <location>
        <begin position="247"/>
        <end position="735"/>
    </location>
</feature>
<gene>
    <name evidence="4" type="ORF">LUA448_LOCUS20425</name>
</gene>
<reference evidence="4" key="1">
    <citation type="submission" date="2021-02" db="EMBL/GenBank/DDBJ databases">
        <authorList>
            <person name="Nowell W R."/>
        </authorList>
    </citation>
    <scope>NUCLEOTIDE SEQUENCE</scope>
</reference>
<dbReference type="InterPro" id="IPR029021">
    <property type="entry name" value="Prot-tyrosine_phosphatase-like"/>
</dbReference>
<evidence type="ECO:0000256" key="1">
    <source>
        <dbReference type="ARBA" id="ARBA00007471"/>
    </source>
</evidence>
<evidence type="ECO:0000313" key="4">
    <source>
        <dbReference type="EMBL" id="CAF3431991.1"/>
    </source>
</evidence>
<evidence type="ECO:0000256" key="2">
    <source>
        <dbReference type="SAM" id="MobiDB-lite"/>
    </source>
</evidence>
<dbReference type="SUPFAM" id="SSF50729">
    <property type="entry name" value="PH domain-like"/>
    <property type="match status" value="1"/>
</dbReference>
<dbReference type="GO" id="GO:0004438">
    <property type="term" value="F:phosphatidylinositol-3-phosphate phosphatase activity"/>
    <property type="evidence" value="ECO:0007669"/>
    <property type="project" value="TreeGrafter"/>
</dbReference>
<dbReference type="AlphaFoldDB" id="A0A818CGC5"/>
<dbReference type="PROSITE" id="PS51339">
    <property type="entry name" value="PPASE_MYOTUBULARIN"/>
    <property type="match status" value="1"/>
</dbReference>
<feature type="compositionally biased region" description="Basic and acidic residues" evidence="2">
    <location>
        <begin position="24"/>
        <end position="34"/>
    </location>
</feature>
<dbReference type="GO" id="GO:0005737">
    <property type="term" value="C:cytoplasm"/>
    <property type="evidence" value="ECO:0007669"/>
    <property type="project" value="TreeGrafter"/>
</dbReference>
<dbReference type="GO" id="GO:0046856">
    <property type="term" value="P:phosphatidylinositol dephosphorylation"/>
    <property type="evidence" value="ECO:0007669"/>
    <property type="project" value="TreeGrafter"/>
</dbReference>
<dbReference type="EMBL" id="CAJNYD010002584">
    <property type="protein sequence ID" value="CAF3431991.1"/>
    <property type="molecule type" value="Genomic_DNA"/>
</dbReference>
<comment type="similarity">
    <text evidence="1">Belongs to the protein-tyrosine phosphatase family. Non-receptor class myotubularin subfamily.</text>
</comment>
<dbReference type="Proteomes" id="UP000663833">
    <property type="component" value="Unassembled WGS sequence"/>
</dbReference>
<dbReference type="InterPro" id="IPR010569">
    <property type="entry name" value="Myotubularin-like_Pase_dom"/>
</dbReference>
<accession>A0A818CGC5</accession>
<sequence length="849" mass="97887">MAVRRNGIHNRSGSIDLYQPPRFNSHDSKSDLSTRIDSSQNILPELTKIVRKLLPHETPLNEHVRDVKYRETGCECLNGTLYLTTFRLVFAPDNAIKKNNIIVSGNKYIGEYDIPLTSIYKIDIAPVNSQSGFKSFLNENQIQTETRTFTIITRDFRNITFSKCLVTSFKLADNVSELSASKMETYINALRFHCRFQEKSQLYPYIIIQQPSKNNLTSRRSCGYSVSSSNADSTDFYISNDERIRGYVNSYDWHDELKDANETQWHVDKTKFDSRSFVKEEGPFVRLTNVGETDDCADLIWHWTHTSDVETDRSMQLNRMPMQYMLVTVPGIVEAAPAADPPESPKGLPRATSSSSCFLNLSKKLPKHLRSKLIDHSPVLETDELKTTTSRLLMIPSKSPNLGLHRNATDLSLMYSSQNVNERSFQRYNLTKFPSNLKSLQTSYEKLIDLCAITAEDDDDKWLSKLNRCKWFKYISKALHGAASLARLLNYTNIAFAGSDIDNSCIMSSLIQIFLRPKCRTIKGFCELIVREWVIHGHPFRERFGQVLTDKNGNSAQEAPVFLLFLDCIHQLINQNPFSFEFTEYFLIELYHDVCYCYQHTFVFNSVIERLHALRDCPKNILFLSSFDFSLYLSPSTYRLLTNHASVFAGQKISSSCQQSKQNSTARHPSNRTRYRLESPKPVNFVLDVSSKRNELLPVHSERFEYDIIQSPQKFNANLYVDWRIVNIMLWSKCYCRYDGDYMPTLHEQQLAFEITCLQEDIRNSRIKPRRPMTIDALHSMNCANSWHPQIFETHKQQQGERTLGSAVFHCGVSVDLDFLSGLSLSIEICSYHETYTQTTLMKLNGRRP</sequence>
<dbReference type="InterPro" id="IPR030564">
    <property type="entry name" value="Myotubularin"/>
</dbReference>
<organism evidence="4 5">
    <name type="scientific">Rotaria socialis</name>
    <dbReference type="NCBI Taxonomy" id="392032"/>
    <lineage>
        <taxon>Eukaryota</taxon>
        <taxon>Metazoa</taxon>
        <taxon>Spiralia</taxon>
        <taxon>Gnathifera</taxon>
        <taxon>Rotifera</taxon>
        <taxon>Eurotatoria</taxon>
        <taxon>Bdelloidea</taxon>
        <taxon>Philodinida</taxon>
        <taxon>Philodinidae</taxon>
        <taxon>Rotaria</taxon>
    </lineage>
</organism>
<proteinExistence type="inferred from homology"/>
<evidence type="ECO:0000313" key="5">
    <source>
        <dbReference type="Proteomes" id="UP000663833"/>
    </source>
</evidence>
<protein>
    <recommendedName>
        <fullName evidence="3">Myotubularin phosphatase domain-containing protein</fullName>
    </recommendedName>
</protein>